<dbReference type="FunFam" id="2.10.25.10:FF:000699">
    <property type="entry name" value="Uncharacterized protein, isoform C"/>
    <property type="match status" value="1"/>
</dbReference>
<name>A0ABD3UYK7_SINWO</name>
<dbReference type="CDD" id="cd00054">
    <property type="entry name" value="EGF_CA"/>
    <property type="match status" value="1"/>
</dbReference>
<feature type="repeat" description="LDL-receptor class B" evidence="2">
    <location>
        <begin position="28"/>
        <end position="70"/>
    </location>
</feature>
<evidence type="ECO:0000256" key="2">
    <source>
        <dbReference type="PROSITE-ProRule" id="PRU00461"/>
    </source>
</evidence>
<dbReference type="SMART" id="SM00135">
    <property type="entry name" value="LY"/>
    <property type="match status" value="2"/>
</dbReference>
<dbReference type="SUPFAM" id="SSF63825">
    <property type="entry name" value="YWTD domain"/>
    <property type="match status" value="1"/>
</dbReference>
<accession>A0ABD3UYK7</accession>
<keyword evidence="3" id="KW-0472">Membrane</keyword>
<protein>
    <recommendedName>
        <fullName evidence="4">EGF-like domain-containing protein</fullName>
    </recommendedName>
</protein>
<dbReference type="PROSITE" id="PS50026">
    <property type="entry name" value="EGF_3"/>
    <property type="match status" value="1"/>
</dbReference>
<dbReference type="InterPro" id="IPR000742">
    <property type="entry name" value="EGF"/>
</dbReference>
<dbReference type="SUPFAM" id="SSF57196">
    <property type="entry name" value="EGF/Laminin"/>
    <property type="match status" value="1"/>
</dbReference>
<feature type="disulfide bond" evidence="1">
    <location>
        <begin position="191"/>
        <end position="200"/>
    </location>
</feature>
<feature type="domain" description="EGF-like" evidence="4">
    <location>
        <begin position="167"/>
        <end position="201"/>
    </location>
</feature>
<feature type="transmembrane region" description="Helical" evidence="3">
    <location>
        <begin position="216"/>
        <end position="240"/>
    </location>
</feature>
<keyword evidence="3" id="KW-1133">Transmembrane helix</keyword>
<dbReference type="InterPro" id="IPR050778">
    <property type="entry name" value="Cueball_EGF_LRP_Nidogen"/>
</dbReference>
<sequence>MSGENRKVLVSTRLGHPAGLTIDYWMNDRVFWCDSKENLLESMSWDGSDRVLVTSSGIYNPVGIDVFESLIYWVSMETGQLLTIDKFGRGINTTLQSGLLLPKTAKVAHQLRVDLTVKNRCPRTGNQCSHLCLLIPGGFRCACPEKTTFRDNDMFICDAASETSKPLPKGCGCWNGGTCIRSNDSEILCHCPPGYSGEFCEEIETSPITIREAHSLPIVAIVIPITTVFIFLLILLVILLKKGRRFMHKAGDKQQKVEGIVTYKEGGNVQISTPAMSCEAPEPFSVENAGINFSNPVYETLRGGDPSLTIASETELQTQSGVNGDCAVSYMTLENKQTMENHLFKTINVTDSNSHKESSSQRLPKEVASSKYLKKDSLVKKMFAYPREDTEKDTDGLVATSGV</sequence>
<dbReference type="Gene3D" id="2.120.10.30">
    <property type="entry name" value="TolB, C-terminal domain"/>
    <property type="match status" value="1"/>
</dbReference>
<dbReference type="Proteomes" id="UP001634394">
    <property type="component" value="Unassembled WGS sequence"/>
</dbReference>
<reference evidence="5 6" key="1">
    <citation type="submission" date="2024-11" db="EMBL/GenBank/DDBJ databases">
        <title>Chromosome-level genome assembly of the freshwater bivalve Anodonta woodiana.</title>
        <authorList>
            <person name="Chen X."/>
        </authorList>
    </citation>
    <scope>NUCLEOTIDE SEQUENCE [LARGE SCALE GENOMIC DNA]</scope>
    <source>
        <strain evidence="5">MN2024</strain>
        <tissue evidence="5">Gills</tissue>
    </source>
</reference>
<evidence type="ECO:0000313" key="5">
    <source>
        <dbReference type="EMBL" id="KAL3854509.1"/>
    </source>
</evidence>
<proteinExistence type="predicted"/>
<dbReference type="PROSITE" id="PS01186">
    <property type="entry name" value="EGF_2"/>
    <property type="match status" value="1"/>
</dbReference>
<evidence type="ECO:0000313" key="6">
    <source>
        <dbReference type="Proteomes" id="UP001634394"/>
    </source>
</evidence>
<dbReference type="PANTHER" id="PTHR46513">
    <property type="entry name" value="VITELLOGENIN RECEPTOR-LIKE PROTEIN-RELATED-RELATED"/>
    <property type="match status" value="1"/>
</dbReference>
<dbReference type="SMART" id="SM00181">
    <property type="entry name" value="EGF"/>
    <property type="match status" value="2"/>
</dbReference>
<organism evidence="5 6">
    <name type="scientific">Sinanodonta woodiana</name>
    <name type="common">Chinese pond mussel</name>
    <name type="synonym">Anodonta woodiana</name>
    <dbReference type="NCBI Taxonomy" id="1069815"/>
    <lineage>
        <taxon>Eukaryota</taxon>
        <taxon>Metazoa</taxon>
        <taxon>Spiralia</taxon>
        <taxon>Lophotrochozoa</taxon>
        <taxon>Mollusca</taxon>
        <taxon>Bivalvia</taxon>
        <taxon>Autobranchia</taxon>
        <taxon>Heteroconchia</taxon>
        <taxon>Palaeoheterodonta</taxon>
        <taxon>Unionida</taxon>
        <taxon>Unionoidea</taxon>
        <taxon>Unionidae</taxon>
        <taxon>Unioninae</taxon>
        <taxon>Sinanodonta</taxon>
    </lineage>
</organism>
<dbReference type="AlphaFoldDB" id="A0ABD3UYK7"/>
<keyword evidence="3" id="KW-0812">Transmembrane</keyword>
<comment type="caution">
    <text evidence="1">Lacks conserved residue(s) required for the propagation of feature annotation.</text>
</comment>
<dbReference type="EMBL" id="JBJQND010000014">
    <property type="protein sequence ID" value="KAL3854509.1"/>
    <property type="molecule type" value="Genomic_DNA"/>
</dbReference>
<dbReference type="PANTHER" id="PTHR46513:SF37">
    <property type="entry name" value="LDL RECEPTOR RELATED PROTEIN 1-RELATED"/>
    <property type="match status" value="1"/>
</dbReference>
<evidence type="ECO:0000259" key="4">
    <source>
        <dbReference type="PROSITE" id="PS50026"/>
    </source>
</evidence>
<dbReference type="PROSITE" id="PS00022">
    <property type="entry name" value="EGF_1"/>
    <property type="match status" value="1"/>
</dbReference>
<comment type="caution">
    <text evidence="5">The sequence shown here is derived from an EMBL/GenBank/DDBJ whole genome shotgun (WGS) entry which is preliminary data.</text>
</comment>
<dbReference type="Gene3D" id="2.10.25.10">
    <property type="entry name" value="Laminin"/>
    <property type="match status" value="1"/>
</dbReference>
<keyword evidence="1" id="KW-1015">Disulfide bond</keyword>
<dbReference type="PROSITE" id="PS51120">
    <property type="entry name" value="LDLRB"/>
    <property type="match status" value="1"/>
</dbReference>
<keyword evidence="6" id="KW-1185">Reference proteome</keyword>
<evidence type="ECO:0000256" key="1">
    <source>
        <dbReference type="PROSITE-ProRule" id="PRU00076"/>
    </source>
</evidence>
<dbReference type="InterPro" id="IPR011042">
    <property type="entry name" value="6-blade_b-propeller_TolB-like"/>
</dbReference>
<gene>
    <name evidence="5" type="ORF">ACJMK2_013774</name>
</gene>
<keyword evidence="1" id="KW-0245">EGF-like domain</keyword>
<evidence type="ECO:0000256" key="3">
    <source>
        <dbReference type="SAM" id="Phobius"/>
    </source>
</evidence>
<dbReference type="InterPro" id="IPR000033">
    <property type="entry name" value="LDLR_classB_rpt"/>
</dbReference>